<keyword evidence="6" id="KW-0446">Lipid-binding</keyword>
<protein>
    <recommendedName>
        <fullName evidence="16">PDZ domain-containing protein 8</fullName>
    </recommendedName>
</protein>
<feature type="compositionally biased region" description="Polar residues" evidence="9">
    <location>
        <begin position="508"/>
        <end position="517"/>
    </location>
</feature>
<dbReference type="PROSITE" id="PS51847">
    <property type="entry name" value="SMP"/>
    <property type="match status" value="1"/>
</dbReference>
<feature type="domain" description="PDZ" evidence="12">
    <location>
        <begin position="328"/>
        <end position="383"/>
    </location>
</feature>
<dbReference type="Pfam" id="PF26547">
    <property type="entry name" value="PDZD8_N"/>
    <property type="match status" value="1"/>
</dbReference>
<dbReference type="InterPro" id="IPR031468">
    <property type="entry name" value="SMP_LBD"/>
</dbReference>
<dbReference type="AlphaFoldDB" id="A0AA38J0L6"/>
<feature type="transmembrane region" description="Helical" evidence="10">
    <location>
        <begin position="6"/>
        <end position="30"/>
    </location>
</feature>
<feature type="region of interest" description="Disordered" evidence="9">
    <location>
        <begin position="795"/>
        <end position="814"/>
    </location>
</feature>
<dbReference type="PROSITE" id="PS50106">
    <property type="entry name" value="PDZ"/>
    <property type="match status" value="1"/>
</dbReference>
<dbReference type="SUPFAM" id="SSF50156">
    <property type="entry name" value="PDZ domain-like"/>
    <property type="match status" value="1"/>
</dbReference>
<evidence type="ECO:0000256" key="10">
    <source>
        <dbReference type="SAM" id="Phobius"/>
    </source>
</evidence>
<dbReference type="InterPro" id="IPR046349">
    <property type="entry name" value="C1-like_sf"/>
</dbReference>
<gene>
    <name evidence="14" type="ORF">Zmor_000302</name>
</gene>
<dbReference type="SMART" id="SM00109">
    <property type="entry name" value="C1"/>
    <property type="match status" value="1"/>
</dbReference>
<evidence type="ECO:0000256" key="5">
    <source>
        <dbReference type="ARBA" id="ARBA00023055"/>
    </source>
</evidence>
<dbReference type="CDD" id="cd21674">
    <property type="entry name" value="SMP_PDZD8"/>
    <property type="match status" value="1"/>
</dbReference>
<keyword evidence="5" id="KW-0445">Lipid transport</keyword>
<evidence type="ECO:0000313" key="15">
    <source>
        <dbReference type="Proteomes" id="UP001168821"/>
    </source>
</evidence>
<dbReference type="GO" id="GO:1990456">
    <property type="term" value="P:mitochondrion-endoplasmic reticulum membrane tethering"/>
    <property type="evidence" value="ECO:0007669"/>
    <property type="project" value="InterPro"/>
</dbReference>
<dbReference type="PANTHER" id="PTHR21519:SF1">
    <property type="entry name" value="PDZ DOMAIN-CONTAINING PROTEIN 8"/>
    <property type="match status" value="1"/>
</dbReference>
<evidence type="ECO:0000256" key="7">
    <source>
        <dbReference type="ARBA" id="ARBA00023136"/>
    </source>
</evidence>
<reference evidence="14" key="1">
    <citation type="journal article" date="2023" name="G3 (Bethesda)">
        <title>Whole genome assemblies of Zophobas morio and Tenebrio molitor.</title>
        <authorList>
            <person name="Kaur S."/>
            <person name="Stinson S.A."/>
            <person name="diCenzo G.C."/>
        </authorList>
    </citation>
    <scope>NUCLEOTIDE SEQUENCE</scope>
    <source>
        <strain evidence="14">QUZm001</strain>
    </source>
</reference>
<dbReference type="PROSITE" id="PS50081">
    <property type="entry name" value="ZF_DAG_PE_2"/>
    <property type="match status" value="1"/>
</dbReference>
<dbReference type="SUPFAM" id="SSF57889">
    <property type="entry name" value="Cysteine-rich domain"/>
    <property type="match status" value="1"/>
</dbReference>
<dbReference type="GO" id="GO:0016020">
    <property type="term" value="C:membrane"/>
    <property type="evidence" value="ECO:0007669"/>
    <property type="project" value="UniProtKB-SubCell"/>
</dbReference>
<feature type="compositionally biased region" description="Low complexity" evidence="9">
    <location>
        <begin position="497"/>
        <end position="507"/>
    </location>
</feature>
<evidence type="ECO:0000256" key="6">
    <source>
        <dbReference type="ARBA" id="ARBA00023121"/>
    </source>
</evidence>
<dbReference type="Gene3D" id="2.30.42.10">
    <property type="match status" value="1"/>
</dbReference>
<dbReference type="InterPro" id="IPR002219">
    <property type="entry name" value="PKC_DAG/PE"/>
</dbReference>
<organism evidence="14 15">
    <name type="scientific">Zophobas morio</name>
    <dbReference type="NCBI Taxonomy" id="2755281"/>
    <lineage>
        <taxon>Eukaryota</taxon>
        <taxon>Metazoa</taxon>
        <taxon>Ecdysozoa</taxon>
        <taxon>Arthropoda</taxon>
        <taxon>Hexapoda</taxon>
        <taxon>Insecta</taxon>
        <taxon>Pterygota</taxon>
        <taxon>Neoptera</taxon>
        <taxon>Endopterygota</taxon>
        <taxon>Coleoptera</taxon>
        <taxon>Polyphaga</taxon>
        <taxon>Cucujiformia</taxon>
        <taxon>Tenebrionidae</taxon>
        <taxon>Zophobas</taxon>
    </lineage>
</organism>
<dbReference type="Proteomes" id="UP001168821">
    <property type="component" value="Unassembled WGS sequence"/>
</dbReference>
<feature type="region of interest" description="Disordered" evidence="9">
    <location>
        <begin position="485"/>
        <end position="517"/>
    </location>
</feature>
<dbReference type="SMART" id="SM00228">
    <property type="entry name" value="PDZ"/>
    <property type="match status" value="1"/>
</dbReference>
<accession>A0AA38J0L6</accession>
<comment type="caution">
    <text evidence="14">The sequence shown here is derived from an EMBL/GenBank/DDBJ whole genome shotgun (WGS) entry which is preliminary data.</text>
</comment>
<keyword evidence="2" id="KW-0813">Transport</keyword>
<keyword evidence="8" id="KW-0175">Coiled coil</keyword>
<dbReference type="CDD" id="cd20825">
    <property type="entry name" value="C1_PDZD8"/>
    <property type="match status" value="1"/>
</dbReference>
<comment type="subcellular location">
    <subcellularLocation>
        <location evidence="1">Membrane</location>
    </subcellularLocation>
</comment>
<evidence type="ECO:0000256" key="4">
    <source>
        <dbReference type="ARBA" id="ARBA00022833"/>
    </source>
</evidence>
<feature type="compositionally biased region" description="Polar residues" evidence="9">
    <location>
        <begin position="805"/>
        <end position="814"/>
    </location>
</feature>
<evidence type="ECO:0000256" key="1">
    <source>
        <dbReference type="ARBA" id="ARBA00004370"/>
    </source>
</evidence>
<dbReference type="Gene3D" id="3.30.60.20">
    <property type="match status" value="1"/>
</dbReference>
<keyword evidence="3" id="KW-0479">Metal-binding</keyword>
<dbReference type="GO" id="GO:0005739">
    <property type="term" value="C:mitochondrion"/>
    <property type="evidence" value="ECO:0007669"/>
    <property type="project" value="GOC"/>
</dbReference>
<keyword evidence="15" id="KW-1185">Reference proteome</keyword>
<name>A0AA38J0L6_9CUCU</name>
<dbReference type="InterPro" id="IPR001478">
    <property type="entry name" value="PDZ"/>
</dbReference>
<feature type="domain" description="SMP-LTD" evidence="13">
    <location>
        <begin position="72"/>
        <end position="260"/>
    </location>
</feature>
<evidence type="ECO:0000256" key="9">
    <source>
        <dbReference type="SAM" id="MobiDB-lite"/>
    </source>
</evidence>
<evidence type="ECO:0000259" key="12">
    <source>
        <dbReference type="PROSITE" id="PS50106"/>
    </source>
</evidence>
<keyword evidence="4" id="KW-0862">Zinc</keyword>
<evidence type="ECO:0000313" key="14">
    <source>
        <dbReference type="EMBL" id="KAJ3664756.1"/>
    </source>
</evidence>
<dbReference type="EMBL" id="JALNTZ010000001">
    <property type="protein sequence ID" value="KAJ3664756.1"/>
    <property type="molecule type" value="Genomic_DNA"/>
</dbReference>
<evidence type="ECO:0000256" key="3">
    <source>
        <dbReference type="ARBA" id="ARBA00022723"/>
    </source>
</evidence>
<dbReference type="GO" id="GO:0006869">
    <property type="term" value="P:lipid transport"/>
    <property type="evidence" value="ECO:0007669"/>
    <property type="project" value="UniProtKB-KW"/>
</dbReference>
<keyword evidence="10" id="KW-1133">Transmembrane helix</keyword>
<dbReference type="GO" id="GO:0046872">
    <property type="term" value="F:metal ion binding"/>
    <property type="evidence" value="ECO:0007669"/>
    <property type="project" value="UniProtKB-KW"/>
</dbReference>
<evidence type="ECO:0000259" key="11">
    <source>
        <dbReference type="PROSITE" id="PS50081"/>
    </source>
</evidence>
<keyword evidence="10" id="KW-0812">Transmembrane</keyword>
<dbReference type="Pfam" id="PF17820">
    <property type="entry name" value="PDZ_6"/>
    <property type="match status" value="1"/>
</dbReference>
<dbReference type="GO" id="GO:0044233">
    <property type="term" value="C:mitochondria-associated endoplasmic reticulum membrane contact site"/>
    <property type="evidence" value="ECO:0007669"/>
    <property type="project" value="InterPro"/>
</dbReference>
<evidence type="ECO:0000256" key="8">
    <source>
        <dbReference type="SAM" id="Coils"/>
    </source>
</evidence>
<dbReference type="InterPro" id="IPR036034">
    <property type="entry name" value="PDZ_sf"/>
</dbReference>
<evidence type="ECO:0008006" key="16">
    <source>
        <dbReference type="Google" id="ProtNLM"/>
    </source>
</evidence>
<dbReference type="InterPro" id="IPR041489">
    <property type="entry name" value="PDZ_6"/>
</dbReference>
<proteinExistence type="predicted"/>
<feature type="domain" description="Phorbol-ester/DAG-type" evidence="11">
    <location>
        <begin position="690"/>
        <end position="740"/>
    </location>
</feature>
<dbReference type="InterPro" id="IPR039275">
    <property type="entry name" value="PDZD8"/>
</dbReference>
<evidence type="ECO:0000256" key="2">
    <source>
        <dbReference type="ARBA" id="ARBA00022448"/>
    </source>
</evidence>
<dbReference type="PROSITE" id="PS00479">
    <property type="entry name" value="ZF_DAG_PE_1"/>
    <property type="match status" value="1"/>
</dbReference>
<dbReference type="GO" id="GO:0051560">
    <property type="term" value="P:mitochondrial calcium ion homeostasis"/>
    <property type="evidence" value="ECO:0007669"/>
    <property type="project" value="InterPro"/>
</dbReference>
<evidence type="ECO:0000259" key="13">
    <source>
        <dbReference type="PROSITE" id="PS51847"/>
    </source>
</evidence>
<dbReference type="InterPro" id="IPR058801">
    <property type="entry name" value="PDZD8_N"/>
</dbReference>
<keyword evidence="7 10" id="KW-0472">Membrane</keyword>
<dbReference type="GO" id="GO:0008289">
    <property type="term" value="F:lipid binding"/>
    <property type="evidence" value="ECO:0007669"/>
    <property type="project" value="UniProtKB-KW"/>
</dbReference>
<dbReference type="PANTHER" id="PTHR21519">
    <property type="entry name" value="PDZ DOMAIN-CONTAINING PROTEIN 8"/>
    <property type="match status" value="1"/>
</dbReference>
<feature type="coiled-coil region" evidence="8">
    <location>
        <begin position="877"/>
        <end position="904"/>
    </location>
</feature>
<sequence length="950" mass="107332">MDLFVFMFIIFISFLVGIIVTLVVQYYILYSYFQKSPLVKPSEKQGPTDYSLPDSLKEQLENDEQNGKNNTTSLSVSLVLQFLFHELRHSEAIKRWLFKKLSLEFEELLTKTTIGKFFEVINIRDMNLGNHFPNIKNITIEDVKLDSNEGHIDTVSLCLDLDYTGNFLLSIDAKMKFGKTAYLSIKVNKVNGLVRLQFTRHPYTHWSFSFYSDPVIELEVESHFQGRQLQSNITSLIVHQIKKAIRRKHTLPNYKIRYKPFFIKTDPSQLDIEDNEVIPQGQLDVTCIDVTRLELSSTVQNIYCTVAVDTIPWICLYESDDRIHMILEVTMTKLKQAQLGVIFKQERSSVSIESVSPHSCAFRSGLKAGDVVLAVENKSVNSVPQVAKFIKSVTSTHVTLRVKRVVESYILRKKHVDKAENKPSTIEDVDVAQLDDSFIIVDSVEVAKKPKEKVEPPVEKIPKSLSSSENVSKFAQTIGNFSLRKRKTSVSEKSEVSSKSTPTSSVPGTPQHSQFKQHSIPLLTSAKKQSLSDLPELVKDGEGDVPVVEVGKSKEVPSTSVLLFNDDFQFSLKRGIKYLNINVWGTVADDKDVLLGYANIPLSHVLSECFNSVLGHYMRRYSFLPPVFPQTNSQTHPLMSHSGFEHVFCYGDVLLSFIWSHEDEVELKRKNSTDILNVDIEQIATSTSLKHDFIRTQFHRTTHCDFCSKKIWLKDAVQCRECGLCCHKKCIAKCQTSTACIQSDKKVEPEPVQPEITMTEPPEEVPPSEYAEASLKRVNSVKNLAIPGAHLLSSVSKSLPPSPQRTPSRKQSISNINPFSLCPSALEEVQKKPEEAAESVNRLLEQVMLCPADESLMDVAKETGRQLYVTMSHEEKVEKVNIMMAELKKTLDSVTTEHMELSKQMSVQESDAEKTKLAFLIGQADAKVQGLSVLMLHYCSSLQHTQEKIV</sequence>